<evidence type="ECO:0000256" key="1">
    <source>
        <dbReference type="SAM" id="Phobius"/>
    </source>
</evidence>
<feature type="transmembrane region" description="Helical" evidence="1">
    <location>
        <begin position="126"/>
        <end position="143"/>
    </location>
</feature>
<feature type="transmembrane region" description="Helical" evidence="1">
    <location>
        <begin position="155"/>
        <end position="173"/>
    </location>
</feature>
<dbReference type="Pfam" id="PF04892">
    <property type="entry name" value="VanZ"/>
    <property type="match status" value="1"/>
</dbReference>
<protein>
    <submittedName>
        <fullName evidence="3">VanZ family protein</fullName>
    </submittedName>
</protein>
<keyword evidence="1" id="KW-0472">Membrane</keyword>
<dbReference type="AlphaFoldDB" id="A0A399JAH6"/>
<keyword evidence="1" id="KW-1133">Transmembrane helix</keyword>
<feature type="transmembrane region" description="Helical" evidence="1">
    <location>
        <begin position="6"/>
        <end position="29"/>
    </location>
</feature>
<proteinExistence type="predicted"/>
<sequence>MSNMLSVFGWLIVPTLALCALLAVMVILVRQRRPLGRRPSWSLTIGFWLLCSWALCVLVLTLLSGTGCFDPEALMCPSASFTLFEGWLDQEGWNPVAIRETGLNVALFVPGGFLLRCVSKAASWKLVLGLVFGGLGIELLQALPLVGRVFSLTDIVAYALGAVVGVGLGALLLSGIRAVARRPATGGRAPSQPA</sequence>
<dbReference type="EMBL" id="QQXK01000014">
    <property type="protein sequence ID" value="RII42224.1"/>
    <property type="molecule type" value="Genomic_DNA"/>
</dbReference>
<gene>
    <name evidence="3" type="ORF">DWB68_08310</name>
</gene>
<organism evidence="3 4">
    <name type="scientific">Galactobacter valiniphilus</name>
    <dbReference type="NCBI Taxonomy" id="2676122"/>
    <lineage>
        <taxon>Bacteria</taxon>
        <taxon>Bacillati</taxon>
        <taxon>Actinomycetota</taxon>
        <taxon>Actinomycetes</taxon>
        <taxon>Micrococcales</taxon>
        <taxon>Micrococcaceae</taxon>
        <taxon>Galactobacter</taxon>
    </lineage>
</organism>
<evidence type="ECO:0000313" key="4">
    <source>
        <dbReference type="Proteomes" id="UP000265419"/>
    </source>
</evidence>
<dbReference type="InterPro" id="IPR006976">
    <property type="entry name" value="VanZ-like"/>
</dbReference>
<reference evidence="3 4" key="1">
    <citation type="submission" date="2018-07" db="EMBL/GenBank/DDBJ databases">
        <title>Arthrobacter sp. nov., isolated from raw cow's milk with high bacterial count.</title>
        <authorList>
            <person name="Hahne J."/>
            <person name="Isele D."/>
            <person name="Lipski A."/>
        </authorList>
    </citation>
    <scope>NUCLEOTIDE SEQUENCE [LARGE SCALE GENOMIC DNA]</scope>
    <source>
        <strain evidence="3 4">JZ R-35</strain>
    </source>
</reference>
<evidence type="ECO:0000313" key="3">
    <source>
        <dbReference type="EMBL" id="RII42224.1"/>
    </source>
</evidence>
<dbReference type="Proteomes" id="UP000265419">
    <property type="component" value="Unassembled WGS sequence"/>
</dbReference>
<feature type="transmembrane region" description="Helical" evidence="1">
    <location>
        <begin position="41"/>
        <end position="63"/>
    </location>
</feature>
<accession>A0A399JAH6</accession>
<evidence type="ECO:0000259" key="2">
    <source>
        <dbReference type="Pfam" id="PF04892"/>
    </source>
</evidence>
<feature type="domain" description="VanZ-like" evidence="2">
    <location>
        <begin position="94"/>
        <end position="171"/>
    </location>
</feature>
<keyword evidence="1" id="KW-0812">Transmembrane</keyword>
<dbReference type="RefSeq" id="WP_119424675.1">
    <property type="nucleotide sequence ID" value="NZ_QQXK01000014.1"/>
</dbReference>
<name>A0A399JAH6_9MICC</name>
<comment type="caution">
    <text evidence="3">The sequence shown here is derived from an EMBL/GenBank/DDBJ whole genome shotgun (WGS) entry which is preliminary data.</text>
</comment>
<keyword evidence="4" id="KW-1185">Reference proteome</keyword>